<dbReference type="Gene3D" id="3.30.565.10">
    <property type="entry name" value="Histidine kinase-like ATPase, C-terminal domain"/>
    <property type="match status" value="1"/>
</dbReference>
<protein>
    <recommendedName>
        <fullName evidence="2">histidine kinase</fullName>
        <ecNumber evidence="2">2.7.13.3</ecNumber>
    </recommendedName>
</protein>
<evidence type="ECO:0000256" key="5">
    <source>
        <dbReference type="ARBA" id="ARBA00022777"/>
    </source>
</evidence>
<dbReference type="EC" id="2.7.13.3" evidence="2"/>
<dbReference type="Pfam" id="PF02518">
    <property type="entry name" value="HATPase_c"/>
    <property type="match status" value="1"/>
</dbReference>
<feature type="domain" description="Histidine kinase" evidence="8">
    <location>
        <begin position="180"/>
        <end position="394"/>
    </location>
</feature>
<keyword evidence="4" id="KW-0808">Transferase</keyword>
<dbReference type="SUPFAM" id="SSF47384">
    <property type="entry name" value="Homodimeric domain of signal transducing histidine kinase"/>
    <property type="match status" value="1"/>
</dbReference>
<evidence type="ECO:0000256" key="2">
    <source>
        <dbReference type="ARBA" id="ARBA00012438"/>
    </source>
</evidence>
<dbReference type="InterPro" id="IPR003594">
    <property type="entry name" value="HATPase_dom"/>
</dbReference>
<evidence type="ECO:0000256" key="6">
    <source>
        <dbReference type="ARBA" id="ARBA00023012"/>
    </source>
</evidence>
<dbReference type="InterPro" id="IPR004358">
    <property type="entry name" value="Sig_transdc_His_kin-like_C"/>
</dbReference>
<dbReference type="SMART" id="SM00388">
    <property type="entry name" value="HisKA"/>
    <property type="match status" value="1"/>
</dbReference>
<dbReference type="InterPro" id="IPR003661">
    <property type="entry name" value="HisK_dim/P_dom"/>
</dbReference>
<organism evidence="9 10">
    <name type="scientific">Mucilaginibacter robiniae</name>
    <dbReference type="NCBI Taxonomy" id="2728022"/>
    <lineage>
        <taxon>Bacteria</taxon>
        <taxon>Pseudomonadati</taxon>
        <taxon>Bacteroidota</taxon>
        <taxon>Sphingobacteriia</taxon>
        <taxon>Sphingobacteriales</taxon>
        <taxon>Sphingobacteriaceae</taxon>
        <taxon>Mucilaginibacter</taxon>
    </lineage>
</organism>
<dbReference type="AlphaFoldDB" id="A0A7L5E3X0"/>
<dbReference type="PANTHER" id="PTHR43711">
    <property type="entry name" value="TWO-COMPONENT HISTIDINE KINASE"/>
    <property type="match status" value="1"/>
</dbReference>
<dbReference type="Pfam" id="PF00512">
    <property type="entry name" value="HisKA"/>
    <property type="match status" value="1"/>
</dbReference>
<dbReference type="PANTHER" id="PTHR43711:SF1">
    <property type="entry name" value="HISTIDINE KINASE 1"/>
    <property type="match status" value="1"/>
</dbReference>
<dbReference type="FunFam" id="3.30.565.10:FF:000006">
    <property type="entry name" value="Sensor histidine kinase WalK"/>
    <property type="match status" value="1"/>
</dbReference>
<reference evidence="9 10" key="1">
    <citation type="submission" date="2020-04" db="EMBL/GenBank/DDBJ databases">
        <title>Genome sequencing of novel species.</title>
        <authorList>
            <person name="Heo J."/>
            <person name="Kim S.-J."/>
            <person name="Kim J.-S."/>
            <person name="Hong S.-B."/>
            <person name="Kwon S.-W."/>
        </authorList>
    </citation>
    <scope>NUCLEOTIDE SEQUENCE [LARGE SCALE GENOMIC DNA]</scope>
    <source>
        <strain evidence="9 10">F39-2</strain>
    </source>
</reference>
<evidence type="ECO:0000256" key="4">
    <source>
        <dbReference type="ARBA" id="ARBA00022679"/>
    </source>
</evidence>
<evidence type="ECO:0000256" key="1">
    <source>
        <dbReference type="ARBA" id="ARBA00000085"/>
    </source>
</evidence>
<evidence type="ECO:0000313" key="9">
    <source>
        <dbReference type="EMBL" id="QJD96979.1"/>
    </source>
</evidence>
<proteinExistence type="predicted"/>
<dbReference type="EMBL" id="CP051682">
    <property type="protein sequence ID" value="QJD96979.1"/>
    <property type="molecule type" value="Genomic_DNA"/>
</dbReference>
<evidence type="ECO:0000256" key="3">
    <source>
        <dbReference type="ARBA" id="ARBA00022553"/>
    </source>
</evidence>
<keyword evidence="5 9" id="KW-0418">Kinase</keyword>
<dbReference type="CDD" id="cd00082">
    <property type="entry name" value="HisKA"/>
    <property type="match status" value="1"/>
</dbReference>
<dbReference type="PRINTS" id="PR00344">
    <property type="entry name" value="BCTRLSENSOR"/>
</dbReference>
<dbReference type="InterPro" id="IPR005467">
    <property type="entry name" value="His_kinase_dom"/>
</dbReference>
<dbReference type="InterPro" id="IPR050736">
    <property type="entry name" value="Sensor_HK_Regulatory"/>
</dbReference>
<dbReference type="Gene3D" id="1.10.287.130">
    <property type="match status" value="1"/>
</dbReference>
<dbReference type="Proteomes" id="UP000503278">
    <property type="component" value="Chromosome"/>
</dbReference>
<keyword evidence="6" id="KW-0902">Two-component regulatory system</keyword>
<evidence type="ECO:0000313" key="10">
    <source>
        <dbReference type="Proteomes" id="UP000503278"/>
    </source>
</evidence>
<dbReference type="SMART" id="SM00387">
    <property type="entry name" value="HATPase_c"/>
    <property type="match status" value="1"/>
</dbReference>
<dbReference type="InterPro" id="IPR036097">
    <property type="entry name" value="HisK_dim/P_sf"/>
</dbReference>
<keyword evidence="3" id="KW-0597">Phosphoprotein</keyword>
<keyword evidence="10" id="KW-1185">Reference proteome</keyword>
<dbReference type="KEGG" id="mrob:HH214_14430"/>
<dbReference type="InterPro" id="IPR036890">
    <property type="entry name" value="HATPase_C_sf"/>
</dbReference>
<dbReference type="FunFam" id="1.10.287.130:FF:000001">
    <property type="entry name" value="Two-component sensor histidine kinase"/>
    <property type="match status" value="1"/>
</dbReference>
<sequence>MLEILSINLENEMDLPLTHKKAVGITKYLGLSVATQTAFATAVSEVCRAVIDKTLHSVLSFRAKREDGRWLIRARVVTDCRLSASSQELIYAKRLIPVIDVQPNGEGTVITLQLNLPRSVKISGDLVSRLANHVATAPPESPYEEIKQRNQELNTLSEKKDEQLRLATLLNEKKSEFLSIASHELRSPLTIIKAYAQIGKSFKDKNPEKMAEYLEKINQQATKVNVLIQQLLDLAKIENNKVDYRIEKVELSAFLSETLASVALSHPTHPVMFHANGPVYANIDKLRIEQVLVNLVSNAAKYSPNDKPITVALGEPANEQVIISVTDQGIGLSAENLSRVFDKFFRAEEVAQKVSGLGMGLYITTRIIKGHKGKIWADSKENEGSVFYFSLPVV</sequence>
<comment type="catalytic activity">
    <reaction evidence="1">
        <text>ATP + protein L-histidine = ADP + protein N-phospho-L-histidine.</text>
        <dbReference type="EC" id="2.7.13.3"/>
    </reaction>
</comment>
<evidence type="ECO:0000259" key="8">
    <source>
        <dbReference type="PROSITE" id="PS50109"/>
    </source>
</evidence>
<evidence type="ECO:0000256" key="7">
    <source>
        <dbReference type="ARBA" id="ARBA00023136"/>
    </source>
</evidence>
<keyword evidence="7" id="KW-0472">Membrane</keyword>
<dbReference type="GO" id="GO:0000155">
    <property type="term" value="F:phosphorelay sensor kinase activity"/>
    <property type="evidence" value="ECO:0007669"/>
    <property type="project" value="InterPro"/>
</dbReference>
<accession>A0A7L5E3X0</accession>
<gene>
    <name evidence="9" type="ORF">HH214_14430</name>
</gene>
<dbReference type="RefSeq" id="WP_169608768.1">
    <property type="nucleotide sequence ID" value="NZ_CP051682.1"/>
</dbReference>
<name>A0A7L5E3X0_9SPHI</name>
<dbReference type="SUPFAM" id="SSF55874">
    <property type="entry name" value="ATPase domain of HSP90 chaperone/DNA topoisomerase II/histidine kinase"/>
    <property type="match status" value="1"/>
</dbReference>
<dbReference type="PROSITE" id="PS50109">
    <property type="entry name" value="HIS_KIN"/>
    <property type="match status" value="1"/>
</dbReference>